<dbReference type="GO" id="GO:0032259">
    <property type="term" value="P:methylation"/>
    <property type="evidence" value="ECO:0007669"/>
    <property type="project" value="UniProtKB-KW"/>
</dbReference>
<dbReference type="OMA" id="ATKWITA"/>
<feature type="binding site" evidence="4">
    <location>
        <position position="502"/>
    </location>
    <ligand>
        <name>S-adenosyl-L-methionine</name>
        <dbReference type="ChEBI" id="CHEBI:59789"/>
    </ligand>
</feature>
<evidence type="ECO:0000256" key="1">
    <source>
        <dbReference type="ARBA" id="ARBA00022603"/>
    </source>
</evidence>
<dbReference type="Gene3D" id="3.40.50.150">
    <property type="entry name" value="Vaccinia Virus protein VP39"/>
    <property type="match status" value="1"/>
</dbReference>
<dbReference type="PANTHER" id="PTHR45904">
    <property type="entry name" value="TRNA (URACIL-5-)-METHYLTRANSFERASE"/>
    <property type="match status" value="1"/>
</dbReference>
<reference evidence="6" key="1">
    <citation type="journal article" date="2019" name="Nat. Commun.">
        <title>Expansion of phycobilisome linker gene families in mesophilic red algae.</title>
        <authorList>
            <person name="Lee J."/>
            <person name="Kim D."/>
            <person name="Bhattacharya D."/>
            <person name="Yoon H.S."/>
        </authorList>
    </citation>
    <scope>NUCLEOTIDE SEQUENCE [LARGE SCALE GENOMIC DNA]</scope>
    <source>
        <strain evidence="6">CCMP 1328</strain>
    </source>
</reference>
<organism evidence="5 6">
    <name type="scientific">Porphyridium purpureum</name>
    <name type="common">Red alga</name>
    <name type="synonym">Porphyridium cruentum</name>
    <dbReference type="NCBI Taxonomy" id="35688"/>
    <lineage>
        <taxon>Eukaryota</taxon>
        <taxon>Rhodophyta</taxon>
        <taxon>Bangiophyceae</taxon>
        <taxon>Porphyridiales</taxon>
        <taxon>Porphyridiaceae</taxon>
        <taxon>Porphyridium</taxon>
    </lineage>
</organism>
<keyword evidence="6" id="KW-1185">Reference proteome</keyword>
<comment type="caution">
    <text evidence="5">The sequence shown here is derived from an EMBL/GenBank/DDBJ whole genome shotgun (WGS) entry which is preliminary data.</text>
</comment>
<dbReference type="AlphaFoldDB" id="A0A5J4YV24"/>
<dbReference type="GO" id="GO:0006396">
    <property type="term" value="P:RNA processing"/>
    <property type="evidence" value="ECO:0007669"/>
    <property type="project" value="InterPro"/>
</dbReference>
<dbReference type="Pfam" id="PF05958">
    <property type="entry name" value="tRNA_U5-meth_tr"/>
    <property type="match status" value="1"/>
</dbReference>
<dbReference type="InterPro" id="IPR029063">
    <property type="entry name" value="SAM-dependent_MTases_sf"/>
</dbReference>
<evidence type="ECO:0000256" key="4">
    <source>
        <dbReference type="PROSITE-ProRule" id="PRU01024"/>
    </source>
</evidence>
<dbReference type="Proteomes" id="UP000324585">
    <property type="component" value="Unassembled WGS sequence"/>
</dbReference>
<dbReference type="OrthoDB" id="10250660at2759"/>
<dbReference type="CDD" id="cd02440">
    <property type="entry name" value="AdoMet_MTases"/>
    <property type="match status" value="1"/>
</dbReference>
<dbReference type="SUPFAM" id="SSF53335">
    <property type="entry name" value="S-adenosyl-L-methionine-dependent methyltransferases"/>
    <property type="match status" value="1"/>
</dbReference>
<dbReference type="GO" id="GO:0003723">
    <property type="term" value="F:RNA binding"/>
    <property type="evidence" value="ECO:0007669"/>
    <property type="project" value="TreeGrafter"/>
</dbReference>
<comment type="similarity">
    <text evidence="4">Belongs to the class I-like SAM-binding methyltransferase superfamily. RNA M5U methyltransferase family.</text>
</comment>
<dbReference type="InterPro" id="IPR010280">
    <property type="entry name" value="U5_MeTrfase_fam"/>
</dbReference>
<dbReference type="PANTHER" id="PTHR45904:SF2">
    <property type="entry name" value="TRNA (URACIL-5-)-METHYLTRANSFERASE HOMOLOG A"/>
    <property type="match status" value="1"/>
</dbReference>
<proteinExistence type="inferred from homology"/>
<dbReference type="PROSITE" id="PS51687">
    <property type="entry name" value="SAM_MT_RNA_M5U"/>
    <property type="match status" value="1"/>
</dbReference>
<keyword evidence="2 4" id="KW-0808">Transferase</keyword>
<dbReference type="Gene3D" id="2.40.50.1070">
    <property type="match status" value="1"/>
</dbReference>
<evidence type="ECO:0000313" key="5">
    <source>
        <dbReference type="EMBL" id="KAA8495351.1"/>
    </source>
</evidence>
<evidence type="ECO:0000256" key="2">
    <source>
        <dbReference type="ARBA" id="ARBA00022679"/>
    </source>
</evidence>
<name>A0A5J4YV24_PORPP</name>
<keyword evidence="3 4" id="KW-0949">S-adenosyl-L-methionine</keyword>
<protein>
    <submittedName>
        <fullName evidence="5">tRNA (Uracil-5-)-methyltransferase-like A</fullName>
    </submittedName>
</protein>
<gene>
    <name evidence="5" type="ORF">FVE85_1506</name>
</gene>
<comment type="caution">
    <text evidence="4">Lacks conserved residue(s) required for the propagation of feature annotation.</text>
</comment>
<sequence length="629" mass="70082">MDHERPIKRARVGVAEDSVSSVFGSWRWWNDRATKWITAGRLLLDRVVPLHGRMGATDSHKMSAPSLSFEGDHAKQDVPVAVRLKVENAPYYASKKELMKYLQLHKVDAANAKKVSEQEFFIVRFDSEEKAQHAWHVFETHPWKKCILKPHRLRVEENRDAREPLRERRTELIGTVAPAAHADAADDVSLLCSADVVAPLRKIPYEVQCAQKSAALCKALRTTHEALKVETERMGKERRLQGGKHAVADTASILSLDAFVECPEDERMFYRNKNDLTFGYEKWTANEALTAPTLGFRIGRSENGETRVGSISDECLTASKTAIWVAQRMMTVLSQVPELPVWNQETSRGFWRSILVREGFRTRQCVVSLQICNAEVSPDMETRAKKIVHEALMPATDGCPHADIIGICYQVNKEMNNTAALSMAHTVDVGVEHFVEQICGLQFRIGMSSFFQVHTGMAERLYQFLGEWASLNEQTVLLDICCGTGTIALSQAAAVHHVIGIEMVASAVADAIHNAEQNGIKNATFLVGKAEDMIRSAVKLAGDKDCVAIVDPPRAGLGSSVGRAIRLNPQIRKVIYVCCDSGRLAENMVPFCKPASKKFSGMPFRLTAARGFDLFPYTDHSELVVLLER</sequence>
<feature type="binding site" evidence="4">
    <location>
        <position position="452"/>
    </location>
    <ligand>
        <name>S-adenosyl-L-methionine</name>
        <dbReference type="ChEBI" id="CHEBI:59789"/>
    </ligand>
</feature>
<evidence type="ECO:0000313" key="6">
    <source>
        <dbReference type="Proteomes" id="UP000324585"/>
    </source>
</evidence>
<accession>A0A5J4YV24</accession>
<feature type="binding site" evidence="4">
    <location>
        <position position="551"/>
    </location>
    <ligand>
        <name>S-adenosyl-L-methionine</name>
        <dbReference type="ChEBI" id="CHEBI:59789"/>
    </ligand>
</feature>
<keyword evidence="1 4" id="KW-0489">Methyltransferase</keyword>
<feature type="active site" description="Nucleophile" evidence="4">
    <location>
        <position position="579"/>
    </location>
</feature>
<dbReference type="InterPro" id="IPR045850">
    <property type="entry name" value="TRM2_met"/>
</dbReference>
<evidence type="ECO:0000256" key="3">
    <source>
        <dbReference type="ARBA" id="ARBA00022691"/>
    </source>
</evidence>
<dbReference type="GO" id="GO:0008173">
    <property type="term" value="F:RNA methyltransferase activity"/>
    <property type="evidence" value="ECO:0007669"/>
    <property type="project" value="InterPro"/>
</dbReference>
<dbReference type="EMBL" id="VRMN01000003">
    <property type="protein sequence ID" value="KAA8495351.1"/>
    <property type="molecule type" value="Genomic_DNA"/>
</dbReference>